<accession>A0A845I0W1</accession>
<dbReference type="Proteomes" id="UP000444316">
    <property type="component" value="Unassembled WGS sequence"/>
</dbReference>
<evidence type="ECO:0000313" key="3">
    <source>
        <dbReference type="Proteomes" id="UP000444316"/>
    </source>
</evidence>
<protein>
    <submittedName>
        <fullName evidence="2">Uncharacterized protein</fullName>
    </submittedName>
</protein>
<organism evidence="2 3">
    <name type="scientific">Duganella fentianensis</name>
    <dbReference type="NCBI Taxonomy" id="2692177"/>
    <lineage>
        <taxon>Bacteria</taxon>
        <taxon>Pseudomonadati</taxon>
        <taxon>Pseudomonadota</taxon>
        <taxon>Betaproteobacteria</taxon>
        <taxon>Burkholderiales</taxon>
        <taxon>Oxalobacteraceae</taxon>
        <taxon>Telluria group</taxon>
        <taxon>Duganella</taxon>
    </lineage>
</organism>
<sequence>MSEEKTLHEVATYSKDTPTSRPDLDGRAGVFVPTDKFDVAGSTTIRKGSGIAGFGNPDGSLTVYFENNRFDDSSLHKWENKVRKAYDRMVMNAPTVNKAKLDPKMLDYVGFIDGQGIQLKHPELLQQWLELSGAVDTAPAGPIVVWPKSKSRF</sequence>
<evidence type="ECO:0000313" key="2">
    <source>
        <dbReference type="EMBL" id="MYN47130.1"/>
    </source>
</evidence>
<comment type="caution">
    <text evidence="2">The sequence shown here is derived from an EMBL/GenBank/DDBJ whole genome shotgun (WGS) entry which is preliminary data.</text>
</comment>
<dbReference type="EMBL" id="WWCL01000004">
    <property type="protein sequence ID" value="MYN47130.1"/>
    <property type="molecule type" value="Genomic_DNA"/>
</dbReference>
<dbReference type="RefSeq" id="WP_161036538.1">
    <property type="nucleotide sequence ID" value="NZ_WWCL01000004.1"/>
</dbReference>
<name>A0A845I0W1_9BURK</name>
<gene>
    <name evidence="2" type="ORF">GTP23_18970</name>
</gene>
<evidence type="ECO:0000256" key="1">
    <source>
        <dbReference type="SAM" id="MobiDB-lite"/>
    </source>
</evidence>
<dbReference type="AlphaFoldDB" id="A0A845I0W1"/>
<keyword evidence="3" id="KW-1185">Reference proteome</keyword>
<reference evidence="2" key="1">
    <citation type="submission" date="2019-12" db="EMBL/GenBank/DDBJ databases">
        <title>Novel species isolated from a subtropical stream in China.</title>
        <authorList>
            <person name="Lu H."/>
        </authorList>
    </citation>
    <scope>NUCLEOTIDE SEQUENCE [LARGE SCALE GENOMIC DNA]</scope>
    <source>
        <strain evidence="2">FT93W</strain>
    </source>
</reference>
<feature type="region of interest" description="Disordered" evidence="1">
    <location>
        <begin position="1"/>
        <end position="25"/>
    </location>
</feature>
<proteinExistence type="predicted"/>